<accession>A0A834XHC4</accession>
<dbReference type="EMBL" id="JAAIUW010000001">
    <property type="protein sequence ID" value="KAF7845097.1"/>
    <property type="molecule type" value="Genomic_DNA"/>
</dbReference>
<reference evidence="1" key="1">
    <citation type="submission" date="2020-09" db="EMBL/GenBank/DDBJ databases">
        <title>Genome-Enabled Discovery of Anthraquinone Biosynthesis in Senna tora.</title>
        <authorList>
            <person name="Kang S.-H."/>
            <person name="Pandey R.P."/>
            <person name="Lee C.-M."/>
            <person name="Sim J.-S."/>
            <person name="Jeong J.-T."/>
            <person name="Choi B.-S."/>
            <person name="Jung M."/>
            <person name="Ginzburg D."/>
            <person name="Zhao K."/>
            <person name="Won S.Y."/>
            <person name="Oh T.-J."/>
            <person name="Yu Y."/>
            <person name="Kim N.-H."/>
            <person name="Lee O.R."/>
            <person name="Lee T.-H."/>
            <person name="Bashyal P."/>
            <person name="Kim T.-S."/>
            <person name="Lee W.-H."/>
            <person name="Kawkins C."/>
            <person name="Kim C.-K."/>
            <person name="Kim J.S."/>
            <person name="Ahn B.O."/>
            <person name="Rhee S.Y."/>
            <person name="Sohng J.K."/>
        </authorList>
    </citation>
    <scope>NUCLEOTIDE SEQUENCE</scope>
    <source>
        <tissue evidence="1">Leaf</tissue>
    </source>
</reference>
<evidence type="ECO:0008006" key="3">
    <source>
        <dbReference type="Google" id="ProtNLM"/>
    </source>
</evidence>
<evidence type="ECO:0000313" key="2">
    <source>
        <dbReference type="Proteomes" id="UP000634136"/>
    </source>
</evidence>
<keyword evidence="2" id="KW-1185">Reference proteome</keyword>
<dbReference type="Proteomes" id="UP000634136">
    <property type="component" value="Unassembled WGS sequence"/>
</dbReference>
<dbReference type="InterPro" id="IPR035897">
    <property type="entry name" value="Toll_tir_struct_dom_sf"/>
</dbReference>
<dbReference type="OrthoDB" id="6160824at2759"/>
<gene>
    <name evidence="1" type="ORF">G2W53_002002</name>
</gene>
<evidence type="ECO:0000313" key="1">
    <source>
        <dbReference type="EMBL" id="KAF7845097.1"/>
    </source>
</evidence>
<organism evidence="1 2">
    <name type="scientific">Senna tora</name>
    <dbReference type="NCBI Taxonomy" id="362788"/>
    <lineage>
        <taxon>Eukaryota</taxon>
        <taxon>Viridiplantae</taxon>
        <taxon>Streptophyta</taxon>
        <taxon>Embryophyta</taxon>
        <taxon>Tracheophyta</taxon>
        <taxon>Spermatophyta</taxon>
        <taxon>Magnoliopsida</taxon>
        <taxon>eudicotyledons</taxon>
        <taxon>Gunneridae</taxon>
        <taxon>Pentapetalae</taxon>
        <taxon>rosids</taxon>
        <taxon>fabids</taxon>
        <taxon>Fabales</taxon>
        <taxon>Fabaceae</taxon>
        <taxon>Caesalpinioideae</taxon>
        <taxon>Cassia clade</taxon>
        <taxon>Senna</taxon>
    </lineage>
</organism>
<dbReference type="SUPFAM" id="SSF52200">
    <property type="entry name" value="Toll/Interleukin receptor TIR domain"/>
    <property type="match status" value="1"/>
</dbReference>
<protein>
    <recommendedName>
        <fullName evidence="3">TIR domain-containing protein</fullName>
    </recommendedName>
</protein>
<dbReference type="Gene3D" id="3.40.50.10140">
    <property type="entry name" value="Toll/interleukin-1 receptor homology (TIR) domain"/>
    <property type="match status" value="1"/>
</dbReference>
<sequence length="63" mass="7330">MASSSNSKWRYDVFVSFSDEDKDIVGPFIDDLNSALTHKKLKFYKRRKSEALGIVIRTRDSIF</sequence>
<dbReference type="AlphaFoldDB" id="A0A834XHC4"/>
<comment type="caution">
    <text evidence="1">The sequence shown here is derived from an EMBL/GenBank/DDBJ whole genome shotgun (WGS) entry which is preliminary data.</text>
</comment>
<name>A0A834XHC4_9FABA</name>
<proteinExistence type="predicted"/>